<proteinExistence type="predicted"/>
<reference evidence="1 2" key="1">
    <citation type="submission" date="2015-07" db="EMBL/GenBank/DDBJ databases">
        <authorList>
            <person name="Kim K.M."/>
        </authorList>
    </citation>
    <scope>NUCLEOTIDE SEQUENCE [LARGE SCALE GENOMIC DNA]</scope>
    <source>
        <strain evidence="1 2">KCTC 12363</strain>
    </source>
</reference>
<dbReference type="RefSeq" id="WP_048642412.1">
    <property type="nucleotide sequence ID" value="NZ_CAXBGM010000106.1"/>
</dbReference>
<dbReference type="AlphaFoldDB" id="A0A0H4PD27"/>
<evidence type="ECO:0000313" key="2">
    <source>
        <dbReference type="Proteomes" id="UP000036520"/>
    </source>
</evidence>
<keyword evidence="2" id="KW-1185">Reference proteome</keyword>
<sequence>MQIERTNEEILIRVPSETDLVGLQRILDYIRFRGIASKSKASQIQIDKLDMVSKSSWWDQNKEKFLK</sequence>
<name>A0A0H4PD27_9BACT</name>
<dbReference type="Proteomes" id="UP000036520">
    <property type="component" value="Chromosome"/>
</dbReference>
<evidence type="ECO:0000313" key="1">
    <source>
        <dbReference type="EMBL" id="AKP52154.1"/>
    </source>
</evidence>
<organism evidence="1 2">
    <name type="scientific">Cyclobacterium amurskyense</name>
    <dbReference type="NCBI Taxonomy" id="320787"/>
    <lineage>
        <taxon>Bacteria</taxon>
        <taxon>Pseudomonadati</taxon>
        <taxon>Bacteroidota</taxon>
        <taxon>Cytophagia</taxon>
        <taxon>Cytophagales</taxon>
        <taxon>Cyclobacteriaceae</taxon>
        <taxon>Cyclobacterium</taxon>
    </lineage>
</organism>
<dbReference type="OrthoDB" id="1122968at2"/>
<dbReference type="EMBL" id="CP012040">
    <property type="protein sequence ID" value="AKP52154.1"/>
    <property type="molecule type" value="Genomic_DNA"/>
</dbReference>
<gene>
    <name evidence="1" type="ORF">CA2015_2744</name>
</gene>
<dbReference type="KEGG" id="camu:CA2015_2744"/>
<accession>A0A0H4PD27</accession>
<dbReference type="STRING" id="320787.CA2015_2744"/>
<protein>
    <submittedName>
        <fullName evidence="1">Uncharacterized protein</fullName>
    </submittedName>
</protein>